<keyword evidence="2" id="KW-0004">4Fe-4S</keyword>
<keyword evidence="9" id="KW-1185">Reference proteome</keyword>
<dbReference type="Pfam" id="PF19288">
    <property type="entry name" value="CofH_C"/>
    <property type="match status" value="1"/>
</dbReference>
<evidence type="ECO:0000313" key="8">
    <source>
        <dbReference type="EMBL" id="PWL01890.1"/>
    </source>
</evidence>
<organism evidence="8 9">
    <name type="scientific">Hallerella porci</name>
    <dbReference type="NCBI Taxonomy" id="1945871"/>
    <lineage>
        <taxon>Bacteria</taxon>
        <taxon>Pseudomonadati</taxon>
        <taxon>Fibrobacterota</taxon>
        <taxon>Fibrobacteria</taxon>
        <taxon>Fibrobacterales</taxon>
        <taxon>Fibrobacteraceae</taxon>
        <taxon>Hallerella</taxon>
    </lineage>
</organism>
<keyword evidence="6" id="KW-0411">Iron-sulfur</keyword>
<dbReference type="PANTHER" id="PTHR43076">
    <property type="entry name" value="FO SYNTHASE (COFH)"/>
    <property type="match status" value="1"/>
</dbReference>
<dbReference type="Pfam" id="PF04055">
    <property type="entry name" value="Radical_SAM"/>
    <property type="match status" value="1"/>
</dbReference>
<dbReference type="InterPro" id="IPR013785">
    <property type="entry name" value="Aldolase_TIM"/>
</dbReference>
<reference evidence="8 9" key="1">
    <citation type="submission" date="2018-05" db="EMBL/GenBank/DDBJ databases">
        <title>Animal gut microbial communities from fecal samples from Wisconsin, USA.</title>
        <authorList>
            <person name="Neumann A."/>
        </authorList>
    </citation>
    <scope>NUCLEOTIDE SEQUENCE [LARGE SCALE GENOMIC DNA]</scope>
    <source>
        <strain evidence="8 9">UWS4</strain>
    </source>
</reference>
<sequence>MNFSEQIQTILNKAQSLKRISSEEALFLLKEADWTDIVRIADQVRHAKLPGNRVGYTVYRIINYTNICSILCDFCSFSRKADAAGAYTLSLEKIREKALEAKRLGADQIFLQGGVNEDLPIEYYTEILTMLSQNLGMSVRGFSPVELVHIANAHKLTLEELLKIFREAGLSSVPGAGAEILSDPIRKKLSPKKLSAKEWRDALAVCQKNGLPGSANIVIGSCELPEDIIAHLDLVRGLQDETGGLKSFVTWTFQPQTDLFPIRHVTPMEYLKVLGLCRLYLDNIRHLEVSVLGMGKAVGELGLHSGADDINSIVLEENVLTSHGLTSIPEAEKFIREAGFTPYRRDLNFTCDN</sequence>
<dbReference type="InterPro" id="IPR045567">
    <property type="entry name" value="CofH/MnqC-like_C"/>
</dbReference>
<dbReference type="PROSITE" id="PS51918">
    <property type="entry name" value="RADICAL_SAM"/>
    <property type="match status" value="1"/>
</dbReference>
<protein>
    <submittedName>
        <fullName evidence="8">De-hypoxanthine futalosine cyclase</fullName>
    </submittedName>
</protein>
<evidence type="ECO:0000313" key="9">
    <source>
        <dbReference type="Proteomes" id="UP000245523"/>
    </source>
</evidence>
<dbReference type="SFLD" id="SFLDS00029">
    <property type="entry name" value="Radical_SAM"/>
    <property type="match status" value="1"/>
</dbReference>
<evidence type="ECO:0000256" key="2">
    <source>
        <dbReference type="ARBA" id="ARBA00022485"/>
    </source>
</evidence>
<dbReference type="PANTHER" id="PTHR43076:SF1">
    <property type="entry name" value="LIPOYL SYNTHASE 2"/>
    <property type="match status" value="1"/>
</dbReference>
<proteinExistence type="predicted"/>
<keyword evidence="5" id="KW-0408">Iron</keyword>
<dbReference type="Gene3D" id="3.20.20.70">
    <property type="entry name" value="Aldolase class I"/>
    <property type="match status" value="1"/>
</dbReference>
<feature type="domain" description="Radical SAM core" evidence="7">
    <location>
        <begin position="54"/>
        <end position="285"/>
    </location>
</feature>
<dbReference type="CDD" id="cd01335">
    <property type="entry name" value="Radical_SAM"/>
    <property type="match status" value="1"/>
</dbReference>
<comment type="cofactor">
    <cofactor evidence="1">
        <name>[4Fe-4S] cluster</name>
        <dbReference type="ChEBI" id="CHEBI:49883"/>
    </cofactor>
</comment>
<dbReference type="SMART" id="SM00729">
    <property type="entry name" value="Elp3"/>
    <property type="match status" value="1"/>
</dbReference>
<keyword evidence="4" id="KW-0479">Metal-binding</keyword>
<evidence type="ECO:0000256" key="6">
    <source>
        <dbReference type="ARBA" id="ARBA00023014"/>
    </source>
</evidence>
<accession>A0ABX5LPT3</accession>
<dbReference type="SFLD" id="SFLDG01064">
    <property type="entry name" value="F420__menaquinone_cofactor_bio"/>
    <property type="match status" value="1"/>
</dbReference>
<evidence type="ECO:0000256" key="3">
    <source>
        <dbReference type="ARBA" id="ARBA00022691"/>
    </source>
</evidence>
<dbReference type="SFLD" id="SFLDF00342">
    <property type="entry name" value="cyclic_dehypoxanthine_futalosi"/>
    <property type="match status" value="1"/>
</dbReference>
<keyword evidence="3" id="KW-0949">S-adenosyl-L-methionine</keyword>
<dbReference type="PIRSF" id="PIRSF004762">
    <property type="entry name" value="CHP00423"/>
    <property type="match status" value="1"/>
</dbReference>
<dbReference type="Proteomes" id="UP000245523">
    <property type="component" value="Unassembled WGS sequence"/>
</dbReference>
<evidence type="ECO:0000256" key="1">
    <source>
        <dbReference type="ARBA" id="ARBA00001966"/>
    </source>
</evidence>
<evidence type="ECO:0000256" key="4">
    <source>
        <dbReference type="ARBA" id="ARBA00022723"/>
    </source>
</evidence>
<name>A0ABX5LPT3_9BACT</name>
<dbReference type="InterPro" id="IPR007197">
    <property type="entry name" value="rSAM"/>
</dbReference>
<dbReference type="InterPro" id="IPR058240">
    <property type="entry name" value="rSAM_sf"/>
</dbReference>
<dbReference type="InterPro" id="IPR006638">
    <property type="entry name" value="Elp3/MiaA/NifB-like_rSAM"/>
</dbReference>
<dbReference type="EMBL" id="QGHD01000010">
    <property type="protein sequence ID" value="PWL01890.1"/>
    <property type="molecule type" value="Genomic_DNA"/>
</dbReference>
<dbReference type="RefSeq" id="WP_233244573.1">
    <property type="nucleotide sequence ID" value="NZ_QGHD01000010.1"/>
</dbReference>
<dbReference type="InterPro" id="IPR034405">
    <property type="entry name" value="F420"/>
</dbReference>
<dbReference type="SUPFAM" id="SSF102114">
    <property type="entry name" value="Radical SAM enzymes"/>
    <property type="match status" value="1"/>
</dbReference>
<dbReference type="SFLD" id="SFLDG01389">
    <property type="entry name" value="menaquinone_synthsis_involved"/>
    <property type="match status" value="1"/>
</dbReference>
<gene>
    <name evidence="8" type="ORF">B0H50_11056</name>
</gene>
<evidence type="ECO:0000256" key="5">
    <source>
        <dbReference type="ARBA" id="ARBA00023004"/>
    </source>
</evidence>
<comment type="caution">
    <text evidence="8">The sequence shown here is derived from an EMBL/GenBank/DDBJ whole genome shotgun (WGS) entry which is preliminary data.</text>
</comment>
<evidence type="ECO:0000259" key="7">
    <source>
        <dbReference type="PROSITE" id="PS51918"/>
    </source>
</evidence>